<evidence type="ECO:0000313" key="12">
    <source>
        <dbReference type="Proteomes" id="UP000028926"/>
    </source>
</evidence>
<dbReference type="Pfam" id="PF07244">
    <property type="entry name" value="POTRA"/>
    <property type="match status" value="5"/>
</dbReference>
<dbReference type="GO" id="GO:0043165">
    <property type="term" value="P:Gram-negative-bacterium-type cell outer membrane assembly"/>
    <property type="evidence" value="ECO:0007669"/>
    <property type="project" value="UniProtKB-UniRule"/>
</dbReference>
<dbReference type="PANTHER" id="PTHR12815:SF23">
    <property type="entry name" value="OUTER MEMBRANE PROTEIN ASSEMBLY FACTOR BAMA"/>
    <property type="match status" value="1"/>
</dbReference>
<evidence type="ECO:0000256" key="3">
    <source>
        <dbReference type="ARBA" id="ARBA00022692"/>
    </source>
</evidence>
<dbReference type="InterPro" id="IPR039910">
    <property type="entry name" value="D15-like"/>
</dbReference>
<dbReference type="eggNOG" id="COG4775">
    <property type="taxonomic scope" value="Bacteria"/>
</dbReference>
<evidence type="ECO:0000259" key="10">
    <source>
        <dbReference type="PROSITE" id="PS51779"/>
    </source>
</evidence>
<dbReference type="Gene3D" id="2.40.160.50">
    <property type="entry name" value="membrane protein fhac: a member of the omp85/tpsb transporter family"/>
    <property type="match status" value="1"/>
</dbReference>
<dbReference type="Proteomes" id="UP000028926">
    <property type="component" value="Chromosome"/>
</dbReference>
<dbReference type="EMBL" id="CP008941">
    <property type="protein sequence ID" value="AIK95935.1"/>
    <property type="molecule type" value="Genomic_DNA"/>
</dbReference>
<dbReference type="InterPro" id="IPR023707">
    <property type="entry name" value="OM_assembly_BamA"/>
</dbReference>
<dbReference type="Pfam" id="PF01103">
    <property type="entry name" value="Omp85"/>
    <property type="match status" value="1"/>
</dbReference>
<dbReference type="InterPro" id="IPR034746">
    <property type="entry name" value="POTRA"/>
</dbReference>
<evidence type="ECO:0000256" key="5">
    <source>
        <dbReference type="ARBA" id="ARBA00022737"/>
    </source>
</evidence>
<gene>
    <name evidence="8" type="primary">bamA</name>
    <name evidence="11" type="ORF">ID47_03060</name>
</gene>
<evidence type="ECO:0000256" key="4">
    <source>
        <dbReference type="ARBA" id="ARBA00022729"/>
    </source>
</evidence>
<protein>
    <recommendedName>
        <fullName evidence="8 9">Outer membrane protein assembly factor BamA</fullName>
    </recommendedName>
</protein>
<evidence type="ECO:0000256" key="6">
    <source>
        <dbReference type="ARBA" id="ARBA00023136"/>
    </source>
</evidence>
<name>A0A077AZ18_9PROT</name>
<reference evidence="11 12" key="1">
    <citation type="submission" date="2014-07" db="EMBL/GenBank/DDBJ databases">
        <title>Comparative genomic insights into amoeba endosymbionts belonging to the families of Holosporaceae and Candidatus Midichloriaceae within Rickettsiales.</title>
        <authorList>
            <person name="Wang Z."/>
            <person name="Wu M."/>
        </authorList>
    </citation>
    <scope>NUCLEOTIDE SEQUENCE [LARGE SCALE GENOMIC DNA]</scope>
    <source>
        <strain evidence="11">PRA3</strain>
    </source>
</reference>
<dbReference type="NCBIfam" id="TIGR03303">
    <property type="entry name" value="OM_YaeT"/>
    <property type="match status" value="1"/>
</dbReference>
<dbReference type="PANTHER" id="PTHR12815">
    <property type="entry name" value="SORTING AND ASSEMBLY MACHINERY SAMM50 PROTEIN FAMILY MEMBER"/>
    <property type="match status" value="1"/>
</dbReference>
<dbReference type="PIRSF" id="PIRSF006076">
    <property type="entry name" value="OM_assembly_OMP85"/>
    <property type="match status" value="1"/>
</dbReference>
<dbReference type="HOGENOM" id="CLU_007664_1_2_5"/>
<feature type="domain" description="POTRA" evidence="10">
    <location>
        <begin position="75"/>
        <end position="152"/>
    </location>
</feature>
<evidence type="ECO:0000256" key="1">
    <source>
        <dbReference type="ARBA" id="ARBA00004370"/>
    </source>
</evidence>
<keyword evidence="4 8" id="KW-0732">Signal</keyword>
<dbReference type="KEGG" id="paca:ID47_03060"/>
<keyword evidence="6 8" id="KW-0472">Membrane</keyword>
<dbReference type="GO" id="GO:0009279">
    <property type="term" value="C:cell outer membrane"/>
    <property type="evidence" value="ECO:0007669"/>
    <property type="project" value="UniProtKB-SubCell"/>
</dbReference>
<organism evidence="11 12">
    <name type="scientific">Candidatus Odyssella acanthamoebae</name>
    <dbReference type="NCBI Taxonomy" id="91604"/>
    <lineage>
        <taxon>Bacteria</taxon>
        <taxon>Pseudomonadati</taxon>
        <taxon>Pseudomonadota</taxon>
        <taxon>Alphaproteobacteria</taxon>
        <taxon>Holosporales</taxon>
        <taxon>Candidatus Paracaedibacteraceae</taxon>
        <taxon>Candidatus Odyssella</taxon>
    </lineage>
</organism>
<evidence type="ECO:0000256" key="8">
    <source>
        <dbReference type="HAMAP-Rule" id="MF_01430"/>
    </source>
</evidence>
<feature type="domain" description="POTRA" evidence="10">
    <location>
        <begin position="7"/>
        <end position="74"/>
    </location>
</feature>
<dbReference type="PROSITE" id="PS51779">
    <property type="entry name" value="POTRA"/>
    <property type="match status" value="3"/>
</dbReference>
<keyword evidence="12" id="KW-1185">Reference proteome</keyword>
<keyword evidence="7 8" id="KW-0998">Cell outer membrane</keyword>
<comment type="subcellular location">
    <subcellularLocation>
        <location evidence="8">Cell outer membrane</location>
    </subcellularLocation>
    <subcellularLocation>
        <location evidence="1">Membrane</location>
    </subcellularLocation>
</comment>
<evidence type="ECO:0000313" key="11">
    <source>
        <dbReference type="EMBL" id="AIK95935.1"/>
    </source>
</evidence>
<dbReference type="HAMAP" id="MF_01430">
    <property type="entry name" value="OM_assembly_BamA"/>
    <property type="match status" value="1"/>
</dbReference>
<feature type="domain" description="POTRA" evidence="10">
    <location>
        <begin position="328"/>
        <end position="401"/>
    </location>
</feature>
<comment type="similarity">
    <text evidence="8">Belongs to the BamA family.</text>
</comment>
<proteinExistence type="inferred from homology"/>
<keyword evidence="5 8" id="KW-0677">Repeat</keyword>
<dbReference type="InterPro" id="IPR010827">
    <property type="entry name" value="BamA/TamA_POTRA"/>
</dbReference>
<dbReference type="InterPro" id="IPR000184">
    <property type="entry name" value="Bac_surfAg_D15"/>
</dbReference>
<evidence type="ECO:0000256" key="9">
    <source>
        <dbReference type="NCBIfam" id="TIGR03303"/>
    </source>
</evidence>
<comment type="function">
    <text evidence="8">Part of the outer membrane protein assembly complex, which is involved in assembly and insertion of beta-barrel proteins into the outer membrane.</text>
</comment>
<evidence type="ECO:0000256" key="2">
    <source>
        <dbReference type="ARBA" id="ARBA00022452"/>
    </source>
</evidence>
<dbReference type="GO" id="GO:0051205">
    <property type="term" value="P:protein insertion into membrane"/>
    <property type="evidence" value="ECO:0007669"/>
    <property type="project" value="UniProtKB-UniRule"/>
</dbReference>
<dbReference type="Gene3D" id="3.10.20.310">
    <property type="entry name" value="membrane protein fhac"/>
    <property type="match status" value="5"/>
</dbReference>
<keyword evidence="3 8" id="KW-0812">Transmembrane</keyword>
<dbReference type="STRING" id="91604.ID47_03060"/>
<dbReference type="AlphaFoldDB" id="A0A077AZ18"/>
<sequence length="735" mass="83245">MGLVQADTVKSIKVTGNKRIESTTVLSYIPIKPNKAYDQSELNDALKDLYNTGYFSDVQINRQADTLVIDVTENAIINQVAFEGNSKLKDDKLKEEVQLRPREVLSRTKIQSAQQRILDIYRRMGRYNATVVPKVIKQNDNRVDLVFEINEGDVTHVRKVNFIGNHHIKSSHLEKALLTKQTRWYRFFASDDTYDQDRFIADQQLLREYYYDSGYPDFRLINAVSELTPDQKDLFLTFTLEEGERYSFGKMTIQSEIKKIDPKGLYSLITYAEGDWFSRKMIEKTIQAITEAVGIQGFAFAQVEPVIVKNKDSKTVDITYEIKKGPRVYIERIEIRGNDRTRDEVIRREIRLQEGDAYNSTFVKRAEQNLNDLGYFKKVDVSIEAGSTPDKAKMIINVEEQSTGELGLAIGFSTLDRALGNIHFAERNFMGTGRTIHSDLTIASRRQEFDVGITDPYFMGYNLEVGADVFHIRSKRISAFTEQNTGGRTHLGYKLTDNWFQNWSYTLQRDQISDVPNLSSEYIKRMKGSYINSAVGHSLVYDRRNSRREPTAGYTLTFSNSLAGLGGDIGYLKNALGGSVFYSPLDEVILNARITAGHILKTNKRIRVADQIFLGADSFRGFAYGGMGPRDAKTMDAIGGSRYWVGTVEAMFPIGLPNEFGVKGALFSDFGSVWGSELKIPNNPILDKKAMRASVGVGISWDSPFGPLRIDYAIPVKKQAKDDVQRVFFGVSSRF</sequence>
<evidence type="ECO:0000256" key="7">
    <source>
        <dbReference type="ARBA" id="ARBA00023237"/>
    </source>
</evidence>
<comment type="subunit">
    <text evidence="8">Part of the Bam complex.</text>
</comment>
<accession>A0A077AZ18</accession>
<keyword evidence="2 8" id="KW-1134">Transmembrane beta strand</keyword>